<protein>
    <submittedName>
        <fullName evidence="1">Pentatricopeptide repeat-containing protein</fullName>
    </submittedName>
</protein>
<dbReference type="AlphaFoldDB" id="A0ABD1UEH4"/>
<accession>A0ABD1UEH4</accession>
<organism evidence="1 2">
    <name type="scientific">Forsythia ovata</name>
    <dbReference type="NCBI Taxonomy" id="205694"/>
    <lineage>
        <taxon>Eukaryota</taxon>
        <taxon>Viridiplantae</taxon>
        <taxon>Streptophyta</taxon>
        <taxon>Embryophyta</taxon>
        <taxon>Tracheophyta</taxon>
        <taxon>Spermatophyta</taxon>
        <taxon>Magnoliopsida</taxon>
        <taxon>eudicotyledons</taxon>
        <taxon>Gunneridae</taxon>
        <taxon>Pentapetalae</taxon>
        <taxon>asterids</taxon>
        <taxon>lamiids</taxon>
        <taxon>Lamiales</taxon>
        <taxon>Oleaceae</taxon>
        <taxon>Forsythieae</taxon>
        <taxon>Forsythia</taxon>
    </lineage>
</organism>
<keyword evidence="2" id="KW-1185">Reference proteome</keyword>
<dbReference type="Proteomes" id="UP001604277">
    <property type="component" value="Unassembled WGS sequence"/>
</dbReference>
<name>A0ABD1UEH4_9LAMI</name>
<gene>
    <name evidence="1" type="ORF">Fot_27361</name>
</gene>
<proteinExistence type="predicted"/>
<comment type="caution">
    <text evidence="1">The sequence shown here is derived from an EMBL/GenBank/DDBJ whole genome shotgun (WGS) entry which is preliminary data.</text>
</comment>
<evidence type="ECO:0000313" key="1">
    <source>
        <dbReference type="EMBL" id="KAL2523438.1"/>
    </source>
</evidence>
<dbReference type="EMBL" id="JBFOLJ010000007">
    <property type="protein sequence ID" value="KAL2523438.1"/>
    <property type="molecule type" value="Genomic_DNA"/>
</dbReference>
<reference evidence="2" key="1">
    <citation type="submission" date="2024-07" db="EMBL/GenBank/DDBJ databases">
        <title>Two chromosome-level genome assemblies of Korean endemic species Abeliophyllum distichum and Forsythia ovata (Oleaceae).</title>
        <authorList>
            <person name="Jang H."/>
        </authorList>
    </citation>
    <scope>NUCLEOTIDE SEQUENCE [LARGE SCALE GENOMIC DNA]</scope>
</reference>
<evidence type="ECO:0000313" key="2">
    <source>
        <dbReference type="Proteomes" id="UP001604277"/>
    </source>
</evidence>
<sequence length="120" mass="13523">MAAEQLGNHLVAELVVLVAEQLNNHSWLDDEPVDPKQELEQWCKAPCTGPLKKHQHGTIEEARKVFASMRERKFLSEADVIVYNEIPVDHMKKNTAELVLSALKFFGLESKLKAKGCTVL</sequence>